<proteinExistence type="predicted"/>
<organism evidence="1 2">
    <name type="scientific">Lecanicillium saksenae</name>
    <dbReference type="NCBI Taxonomy" id="468837"/>
    <lineage>
        <taxon>Eukaryota</taxon>
        <taxon>Fungi</taxon>
        <taxon>Dikarya</taxon>
        <taxon>Ascomycota</taxon>
        <taxon>Pezizomycotina</taxon>
        <taxon>Sordariomycetes</taxon>
        <taxon>Hypocreomycetidae</taxon>
        <taxon>Hypocreales</taxon>
        <taxon>Cordycipitaceae</taxon>
        <taxon>Lecanicillium</taxon>
    </lineage>
</organism>
<dbReference type="EMBL" id="JANAKD010001375">
    <property type="protein sequence ID" value="KAJ3480118.1"/>
    <property type="molecule type" value="Genomic_DNA"/>
</dbReference>
<dbReference type="Proteomes" id="UP001148737">
    <property type="component" value="Unassembled WGS sequence"/>
</dbReference>
<evidence type="ECO:0000313" key="2">
    <source>
        <dbReference type="Proteomes" id="UP001148737"/>
    </source>
</evidence>
<accession>A0ACC1QLN6</accession>
<reference evidence="1" key="1">
    <citation type="submission" date="2022-07" db="EMBL/GenBank/DDBJ databases">
        <title>Genome Sequence of Lecanicillium saksenae.</title>
        <authorList>
            <person name="Buettner E."/>
        </authorList>
    </citation>
    <scope>NUCLEOTIDE SEQUENCE</scope>
    <source>
        <strain evidence="1">VT-O1</strain>
    </source>
</reference>
<sequence>MGLVKKLIVGGTIYGVAREFNKKRDGEQPSRQTPEPYPPQHAQQYYYPPPPPPQQAYLRRAPRHSQYQQGPPPYDHHQYQPPAPSNYNPNNQPRQNRDEKR</sequence>
<gene>
    <name evidence="1" type="ORF">NLG97_g8146</name>
</gene>
<evidence type="ECO:0000313" key="1">
    <source>
        <dbReference type="EMBL" id="KAJ3480118.1"/>
    </source>
</evidence>
<comment type="caution">
    <text evidence="1">The sequence shown here is derived from an EMBL/GenBank/DDBJ whole genome shotgun (WGS) entry which is preliminary data.</text>
</comment>
<protein>
    <submittedName>
        <fullName evidence="1">Uncharacterized protein</fullName>
    </submittedName>
</protein>
<name>A0ACC1QLN6_9HYPO</name>
<keyword evidence="2" id="KW-1185">Reference proteome</keyword>